<feature type="transmembrane region" description="Helical" evidence="1">
    <location>
        <begin position="99"/>
        <end position="122"/>
    </location>
</feature>
<gene>
    <name evidence="2" type="primary">pelG</name>
    <name evidence="2" type="ORF">QWZ12_10210</name>
</gene>
<evidence type="ECO:0000313" key="3">
    <source>
        <dbReference type="Proteomes" id="UP001224644"/>
    </source>
</evidence>
<feature type="transmembrane region" description="Helical" evidence="1">
    <location>
        <begin position="278"/>
        <end position="301"/>
    </location>
</feature>
<dbReference type="Proteomes" id="UP001224644">
    <property type="component" value="Unassembled WGS sequence"/>
</dbReference>
<feature type="transmembrane region" description="Helical" evidence="1">
    <location>
        <begin position="128"/>
        <end position="152"/>
    </location>
</feature>
<feature type="transmembrane region" description="Helical" evidence="1">
    <location>
        <begin position="426"/>
        <end position="448"/>
    </location>
</feature>
<organism evidence="2 3">
    <name type="scientific">Methylobacterium adhaesivum</name>
    <dbReference type="NCBI Taxonomy" id="333297"/>
    <lineage>
        <taxon>Bacteria</taxon>
        <taxon>Pseudomonadati</taxon>
        <taxon>Pseudomonadota</taxon>
        <taxon>Alphaproteobacteria</taxon>
        <taxon>Hyphomicrobiales</taxon>
        <taxon>Methylobacteriaceae</taxon>
        <taxon>Methylobacterium</taxon>
    </lineage>
</organism>
<keyword evidence="1" id="KW-1133">Transmembrane helix</keyword>
<name>A0ABT8BIB4_9HYPH</name>
<feature type="transmembrane region" description="Helical" evidence="1">
    <location>
        <begin position="335"/>
        <end position="357"/>
    </location>
</feature>
<evidence type="ECO:0000256" key="1">
    <source>
        <dbReference type="SAM" id="Phobius"/>
    </source>
</evidence>
<sequence>MAGIGFELRRLGRRDDLLGPMAAIVHAAIVAAGPWLYTVLVILMISEVTRGVIGEEELATFRVLLVYVFSISLVATTPVTMIGVRVLADDLFLRRYDDVRALFLLAMLAGSALTLVLGGLVLCVVIETTAAVAVAGIAGAELVAMVWVALVFCGAMRDYLQVTIGFVLGLAVGTTLAVSAAFGELGAVAMMLGFALGFLVVFVCLTARFMATFTAPCHDLRPVVFRVVQRVRISPALALGAFASGLGVWIDKWAMWFSGYGERLDVGLIHAPLYDAPMFIASLTVVPALALFVTSVETTFFENYRTYFRAIDQHATLKTILERESILRHETVKTLTGIVTIQTALCTIVLLTAPAIIEAFGLEFQQLNVFRMGATGALFQFLFMTCSAILIYFDATRLYAALQVAFVVCLGGLTVVFSRFDLGLAAAGYMIACIALGFCALGALLTVLRSINHRTFVGSATRSAG</sequence>
<keyword evidence="1" id="KW-0812">Transmembrane</keyword>
<dbReference type="EMBL" id="JAUFPX010000006">
    <property type="protein sequence ID" value="MDN3590985.1"/>
    <property type="molecule type" value="Genomic_DNA"/>
</dbReference>
<keyword evidence="1" id="KW-0472">Membrane</keyword>
<feature type="transmembrane region" description="Helical" evidence="1">
    <location>
        <begin position="231"/>
        <end position="250"/>
    </location>
</feature>
<dbReference type="InterPro" id="IPR031617">
    <property type="entry name" value="PelG"/>
</dbReference>
<proteinExistence type="predicted"/>
<protein>
    <submittedName>
        <fullName evidence="2">Exopolysaccharide Pel transporter PelG</fullName>
    </submittedName>
</protein>
<feature type="transmembrane region" description="Helical" evidence="1">
    <location>
        <begin position="65"/>
        <end position="87"/>
    </location>
</feature>
<feature type="transmembrane region" description="Helical" evidence="1">
    <location>
        <begin position="369"/>
        <end position="393"/>
    </location>
</feature>
<comment type="caution">
    <text evidence="2">The sequence shown here is derived from an EMBL/GenBank/DDBJ whole genome shotgun (WGS) entry which is preliminary data.</text>
</comment>
<feature type="transmembrane region" description="Helical" evidence="1">
    <location>
        <begin position="400"/>
        <end position="420"/>
    </location>
</feature>
<reference evidence="3" key="1">
    <citation type="journal article" date="2019" name="Int. J. Syst. Evol. Microbiol.">
        <title>The Global Catalogue of Microorganisms (GCM) 10K type strain sequencing project: providing services to taxonomists for standard genome sequencing and annotation.</title>
        <authorList>
            <consortium name="The Broad Institute Genomics Platform"/>
            <consortium name="The Broad Institute Genome Sequencing Center for Infectious Disease"/>
            <person name="Wu L."/>
            <person name="Ma J."/>
        </authorList>
    </citation>
    <scope>NUCLEOTIDE SEQUENCE [LARGE SCALE GENOMIC DNA]</scope>
    <source>
        <strain evidence="3">CECT 7069</strain>
    </source>
</reference>
<feature type="transmembrane region" description="Helical" evidence="1">
    <location>
        <begin position="21"/>
        <end position="45"/>
    </location>
</feature>
<feature type="transmembrane region" description="Helical" evidence="1">
    <location>
        <begin position="159"/>
        <end position="182"/>
    </location>
</feature>
<feature type="transmembrane region" description="Helical" evidence="1">
    <location>
        <begin position="188"/>
        <end position="210"/>
    </location>
</feature>
<dbReference type="Pfam" id="PF16933">
    <property type="entry name" value="PelG"/>
    <property type="match status" value="1"/>
</dbReference>
<dbReference type="RefSeq" id="WP_238222347.1">
    <property type="nucleotide sequence ID" value="NZ_BPQD01000003.1"/>
</dbReference>
<accession>A0ABT8BIB4</accession>
<keyword evidence="3" id="KW-1185">Reference proteome</keyword>
<evidence type="ECO:0000313" key="2">
    <source>
        <dbReference type="EMBL" id="MDN3590985.1"/>
    </source>
</evidence>